<evidence type="ECO:0000259" key="4">
    <source>
        <dbReference type="Pfam" id="PF12274"/>
    </source>
</evidence>
<evidence type="ECO:0000259" key="3">
    <source>
        <dbReference type="Pfam" id="PF07762"/>
    </source>
</evidence>
<feature type="compositionally biased region" description="Basic and acidic residues" evidence="2">
    <location>
        <begin position="524"/>
        <end position="536"/>
    </location>
</feature>
<feature type="domain" description="DUF3615" evidence="4">
    <location>
        <begin position="382"/>
        <end position="497"/>
    </location>
</feature>
<sequence>MASPPAAAPPEWVVLDRLPLTSIDLPKDGISLSLVATPRISQLLVSPSLGLASGSVLAADPSGILLLSSSDPFLADSKSYVLWDAVYKISFPVPATPTETGAATGLVVVPGGSDHIYIMVAELSIRGSDVILRCFSTDPAKWIHKILQQPPQYKLLWCWCSDYALSHQGRLWWVDLLQGLVACDPFSDNPELHFVPLPSCCRNPNVQQSCRMGLSDNRRVGLSRGKLRLVVLSHASNSKSRIRLWTLADSEAGHWTLDFDLSSPVFDDIWTDLCDWKIAFFHPSKPHVVYFSQKQHLVAVDLQMVKVSEEDGVEPCSSSHVLAWELSPSLRTTLLVAGPSPAQDTNSTSHFDSVANSFLEAYSSALVDMEFHQLATTALASLNKEKKRTEENKFKLSERLLLQTFLDQTETSLKKYAHLNFYAGTGSEKVLVFAEFHTDAVGDNEPDEWGLSSCKLLRKNYQGGLYGEDADRRLSMRANKRKKSIYCFACAAEMLHPINGFDGGYAGMSVTRGVGAGDSQAGGGERRRSERREVRGKSVTPAHPLTEPEELKQSKTEQGGKKKYAFSFRKHNMFR</sequence>
<accession>Q0DVU8</accession>
<dbReference type="AlphaFoldDB" id="Q0DVU8"/>
<dbReference type="InterPro" id="IPR011676">
    <property type="entry name" value="DUF1618"/>
</dbReference>
<dbReference type="Proteomes" id="UP000000763">
    <property type="component" value="Chromosome 3"/>
</dbReference>
<proteinExistence type="predicted"/>
<dbReference type="PANTHER" id="PTHR33086:SF59">
    <property type="entry name" value="EXPRESSED PROTEIN"/>
    <property type="match status" value="1"/>
</dbReference>
<dbReference type="OrthoDB" id="622835at2759"/>
<feature type="domain" description="DUF1618" evidence="3">
    <location>
        <begin position="173"/>
        <end position="274"/>
    </location>
</feature>
<reference evidence="5 6" key="1">
    <citation type="journal article" date="2005" name="Nature">
        <title>The map-based sequence of the rice genome.</title>
        <authorList>
            <consortium name="International rice genome sequencing project (IRGSP)"/>
            <person name="Matsumoto T."/>
            <person name="Wu J."/>
            <person name="Kanamori H."/>
            <person name="Katayose Y."/>
            <person name="Fujisawa M."/>
            <person name="Namiki N."/>
            <person name="Mizuno H."/>
            <person name="Yamamoto K."/>
            <person name="Antonio B.A."/>
            <person name="Baba T."/>
            <person name="Sakata K."/>
            <person name="Nagamura Y."/>
            <person name="Aoki H."/>
            <person name="Arikawa K."/>
            <person name="Arita K."/>
            <person name="Bito T."/>
            <person name="Chiden Y."/>
            <person name="Fujitsuka N."/>
            <person name="Fukunaka R."/>
            <person name="Hamada M."/>
            <person name="Harada C."/>
            <person name="Hayashi A."/>
            <person name="Hijishita S."/>
            <person name="Honda M."/>
            <person name="Hosokawa S."/>
            <person name="Ichikawa Y."/>
            <person name="Idonuma A."/>
            <person name="Iijima M."/>
            <person name="Ikeda M."/>
            <person name="Ikeno M."/>
            <person name="Ito K."/>
            <person name="Ito S."/>
            <person name="Ito T."/>
            <person name="Ito Y."/>
            <person name="Ito Y."/>
            <person name="Iwabuchi A."/>
            <person name="Kamiya K."/>
            <person name="Karasawa W."/>
            <person name="Kurita K."/>
            <person name="Katagiri S."/>
            <person name="Kikuta A."/>
            <person name="Kobayashi H."/>
            <person name="Kobayashi N."/>
            <person name="Machita K."/>
            <person name="Maehara T."/>
            <person name="Masukawa M."/>
            <person name="Mizubayashi T."/>
            <person name="Mukai Y."/>
            <person name="Nagasaki H."/>
            <person name="Nagata Y."/>
            <person name="Naito S."/>
            <person name="Nakashima M."/>
            <person name="Nakama Y."/>
            <person name="Nakamichi Y."/>
            <person name="Nakamura M."/>
            <person name="Meguro A."/>
            <person name="Negishi M."/>
            <person name="Ohta I."/>
            <person name="Ohta T."/>
            <person name="Okamoto M."/>
            <person name="Ono N."/>
            <person name="Saji S."/>
            <person name="Sakaguchi M."/>
            <person name="Sakai K."/>
            <person name="Shibata M."/>
            <person name="Shimokawa T."/>
            <person name="Song J."/>
            <person name="Takazaki Y."/>
            <person name="Terasawa K."/>
            <person name="Tsugane M."/>
            <person name="Tsuji K."/>
            <person name="Ueda S."/>
            <person name="Waki K."/>
            <person name="Yamagata H."/>
            <person name="Yamamoto M."/>
            <person name="Yamamoto S."/>
            <person name="Yamane H."/>
            <person name="Yoshiki S."/>
            <person name="Yoshihara R."/>
            <person name="Yukawa K."/>
            <person name="Zhong H."/>
            <person name="Yano M."/>
            <person name="Yuan Q."/>
            <person name="Ouyang S."/>
            <person name="Liu J."/>
            <person name="Jones K.M."/>
            <person name="Gansberger K."/>
            <person name="Moffat K."/>
            <person name="Hill J."/>
            <person name="Bera J."/>
            <person name="Fadrosh D."/>
            <person name="Jin S."/>
            <person name="Johri S."/>
            <person name="Kim M."/>
            <person name="Overton L."/>
            <person name="Reardon M."/>
            <person name="Tsitrin T."/>
            <person name="Vuong H."/>
            <person name="Weaver B."/>
            <person name="Ciecko A."/>
            <person name="Tallon L."/>
            <person name="Jackson J."/>
            <person name="Pai G."/>
            <person name="Aken S.V."/>
            <person name="Utterback T."/>
            <person name="Reidmuller S."/>
            <person name="Feldblyum T."/>
            <person name="Hsiao J."/>
            <person name="Zismann V."/>
            <person name="Iobst S."/>
            <person name="de Vazeille A.R."/>
            <person name="Buell C.R."/>
            <person name="Ying K."/>
            <person name="Li Y."/>
            <person name="Lu T."/>
            <person name="Huang Y."/>
            <person name="Zhao Q."/>
            <person name="Feng Q."/>
            <person name="Zhang L."/>
            <person name="Zhu J."/>
            <person name="Weng Q."/>
            <person name="Mu J."/>
            <person name="Lu Y."/>
            <person name="Fan D."/>
            <person name="Liu Y."/>
            <person name="Guan J."/>
            <person name="Zhang Y."/>
            <person name="Yu S."/>
            <person name="Liu X."/>
            <person name="Zhang Y."/>
            <person name="Hong G."/>
            <person name="Han B."/>
            <person name="Choisne N."/>
            <person name="Demange N."/>
            <person name="Orjeda G."/>
            <person name="Samain S."/>
            <person name="Cattolico L."/>
            <person name="Pelletier E."/>
            <person name="Couloux A."/>
            <person name="Segurens B."/>
            <person name="Wincker P."/>
            <person name="D'Hont A."/>
            <person name="Scarpelli C."/>
            <person name="Weissenbach J."/>
            <person name="Salanoubat M."/>
            <person name="Quetier F."/>
            <person name="Yu Y."/>
            <person name="Kim H.R."/>
            <person name="Rambo T."/>
            <person name="Currie J."/>
            <person name="Collura K."/>
            <person name="Luo M."/>
            <person name="Yang T."/>
            <person name="Ammiraju J.S.S."/>
            <person name="Engler F."/>
            <person name="Soderlund C."/>
            <person name="Wing R.A."/>
            <person name="Palmer L.E."/>
            <person name="de la Bastide M."/>
            <person name="Spiegel L."/>
            <person name="Nascimento L."/>
            <person name="Zutavern T."/>
            <person name="O'Shaughnessy A."/>
            <person name="Dike S."/>
            <person name="Dedhia N."/>
            <person name="Preston R."/>
            <person name="Balija V."/>
            <person name="McCombie W.R."/>
            <person name="Chow T."/>
            <person name="Chen H."/>
            <person name="Chung M."/>
            <person name="Chen C."/>
            <person name="Shaw J."/>
            <person name="Wu H."/>
            <person name="Hsiao K."/>
            <person name="Chao Y."/>
            <person name="Chu M."/>
            <person name="Cheng C."/>
            <person name="Hour A."/>
            <person name="Lee P."/>
            <person name="Lin S."/>
            <person name="Lin Y."/>
            <person name="Liou J."/>
            <person name="Liu S."/>
            <person name="Hsing Y."/>
            <person name="Raghuvanshi S."/>
            <person name="Mohanty A."/>
            <person name="Bharti A.K."/>
            <person name="Gaur A."/>
            <person name="Gupta V."/>
            <person name="Kumar D."/>
            <person name="Ravi V."/>
            <person name="Vij S."/>
            <person name="Kapur A."/>
            <person name="Khurana P."/>
            <person name="Khurana P."/>
            <person name="Khurana J.P."/>
            <person name="Tyagi A.K."/>
            <person name="Gaikwad K."/>
            <person name="Singh A."/>
            <person name="Dalal V."/>
            <person name="Srivastava S."/>
            <person name="Dixit A."/>
            <person name="Pal A.K."/>
            <person name="Ghazi I.A."/>
            <person name="Yadav M."/>
            <person name="Pandit A."/>
            <person name="Bhargava A."/>
            <person name="Sureshbabu K."/>
            <person name="Batra K."/>
            <person name="Sharma T.R."/>
            <person name="Mohapatra T."/>
            <person name="Singh N.K."/>
            <person name="Messing J."/>
            <person name="Nelson A.B."/>
            <person name="Fuks G."/>
            <person name="Kavchok S."/>
            <person name="Keizer G."/>
            <person name="Linton E."/>
            <person name="Llaca V."/>
            <person name="Song R."/>
            <person name="Tanyolac B."/>
            <person name="Young S."/>
            <person name="Ho-Il K."/>
            <person name="Hahn J.H."/>
            <person name="Sangsakoo G."/>
            <person name="Vanavichit A."/>
            <person name="de Mattos Luiz.A.T."/>
            <person name="Zimmer P.D."/>
            <person name="Malone G."/>
            <person name="Dellagostin O."/>
            <person name="de Oliveira A.C."/>
            <person name="Bevan M."/>
            <person name="Bancroft I."/>
            <person name="Minx P."/>
            <person name="Cordum H."/>
            <person name="Wilson R."/>
            <person name="Cheng Z."/>
            <person name="Jin W."/>
            <person name="Jiang J."/>
            <person name="Leong S.A."/>
            <person name="Iwama H."/>
            <person name="Gojobori T."/>
            <person name="Itoh T."/>
            <person name="Niimura Y."/>
            <person name="Fujii Y."/>
            <person name="Habara T."/>
            <person name="Sakai H."/>
            <person name="Sato Y."/>
            <person name="Wilson G."/>
            <person name="Kumar K."/>
            <person name="McCouch S."/>
            <person name="Juretic N."/>
            <person name="Hoen D."/>
            <person name="Wright S."/>
            <person name="Bruskiewich R."/>
            <person name="Bureau T."/>
            <person name="Miyao A."/>
            <person name="Hirochika H."/>
            <person name="Nishikawa T."/>
            <person name="Kadowaki K."/>
            <person name="Sugiura M."/>
            <person name="Burr B."/>
            <person name="Sasaki T."/>
        </authorList>
    </citation>
    <scope>NUCLEOTIDE SEQUENCE [LARGE SCALE GENOMIC DNA]</scope>
    <source>
        <strain evidence="6">cv. Nipponbare</strain>
    </source>
</reference>
<evidence type="ECO:0000313" key="5">
    <source>
        <dbReference type="EMBL" id="BAF10640.1"/>
    </source>
</evidence>
<dbReference type="InterPro" id="IPR022059">
    <property type="entry name" value="DUF3615"/>
</dbReference>
<dbReference type="Gramene" id="Os03t0111600-01">
    <property type="protein sequence ID" value="Os03t0111600-01"/>
    <property type="gene ID" value="Os03g0111600"/>
</dbReference>
<organism evidence="5 6">
    <name type="scientific">Oryza sativa subsp. japonica</name>
    <name type="common">Rice</name>
    <dbReference type="NCBI Taxonomy" id="39947"/>
    <lineage>
        <taxon>Eukaryota</taxon>
        <taxon>Viridiplantae</taxon>
        <taxon>Streptophyta</taxon>
        <taxon>Embryophyta</taxon>
        <taxon>Tracheophyta</taxon>
        <taxon>Spermatophyta</taxon>
        <taxon>Magnoliopsida</taxon>
        <taxon>Liliopsida</taxon>
        <taxon>Poales</taxon>
        <taxon>Poaceae</taxon>
        <taxon>BOP clade</taxon>
        <taxon>Oryzoideae</taxon>
        <taxon>Oryzeae</taxon>
        <taxon>Oryzinae</taxon>
        <taxon>Oryza</taxon>
        <taxon>Oryza sativa</taxon>
    </lineage>
</organism>
<feature type="compositionally biased region" description="Basic and acidic residues" evidence="2">
    <location>
        <begin position="549"/>
        <end position="560"/>
    </location>
</feature>
<dbReference type="OMA" id="FACAAEM"/>
<dbReference type="EMBL" id="AP008209">
    <property type="protein sequence ID" value="BAF10640.1"/>
    <property type="molecule type" value="Genomic_DNA"/>
</dbReference>
<evidence type="ECO:0000313" key="6">
    <source>
        <dbReference type="Proteomes" id="UP000000763"/>
    </source>
</evidence>
<reference evidence="6" key="2">
    <citation type="journal article" date="2008" name="Nucleic Acids Res.">
        <title>The rice annotation project database (RAP-DB): 2008 update.</title>
        <authorList>
            <consortium name="The rice annotation project (RAP)"/>
        </authorList>
    </citation>
    <scope>GENOME REANNOTATION</scope>
    <source>
        <strain evidence="6">cv. Nipponbare</strain>
    </source>
</reference>
<feature type="compositionally biased region" description="Basic residues" evidence="2">
    <location>
        <begin position="561"/>
        <end position="575"/>
    </location>
</feature>
<evidence type="ECO:0000256" key="2">
    <source>
        <dbReference type="SAM" id="MobiDB-lite"/>
    </source>
</evidence>
<dbReference type="KEGG" id="dosa:Os03g0111600"/>
<dbReference type="Pfam" id="PF12274">
    <property type="entry name" value="DUF3615"/>
    <property type="match status" value="1"/>
</dbReference>
<dbReference type="PANTHER" id="PTHR33086">
    <property type="entry name" value="OS05G0468200 PROTEIN-RELATED"/>
    <property type="match status" value="1"/>
</dbReference>
<feature type="region of interest" description="Disordered" evidence="2">
    <location>
        <begin position="515"/>
        <end position="575"/>
    </location>
</feature>
<name>Q0DVU8_ORYSJ</name>
<keyword evidence="1" id="KW-0175">Coiled coil</keyword>
<gene>
    <name evidence="5" type="ordered locus">Os03g0111600</name>
</gene>
<dbReference type="Pfam" id="PF07762">
    <property type="entry name" value="DUF1618"/>
    <property type="match status" value="1"/>
</dbReference>
<dbReference type="KEGG" id="osa:4331365"/>
<protein>
    <submittedName>
        <fullName evidence="5">Os03g0111600 protein</fullName>
    </submittedName>
</protein>
<feature type="coiled-coil region" evidence="1">
    <location>
        <begin position="372"/>
        <end position="399"/>
    </location>
</feature>
<evidence type="ECO:0000256" key="1">
    <source>
        <dbReference type="SAM" id="Coils"/>
    </source>
</evidence>